<feature type="domain" description="NlpC/P60" evidence="7">
    <location>
        <begin position="636"/>
        <end position="760"/>
    </location>
</feature>
<keyword evidence="6" id="KW-0472">Membrane</keyword>
<keyword evidence="6" id="KW-0812">Transmembrane</keyword>
<evidence type="ECO:0000259" key="7">
    <source>
        <dbReference type="PROSITE" id="PS51935"/>
    </source>
</evidence>
<keyword evidence="6" id="KW-1133">Transmembrane helix</keyword>
<dbReference type="CDD" id="cd12797">
    <property type="entry name" value="M23_peptidase"/>
    <property type="match status" value="1"/>
</dbReference>
<evidence type="ECO:0000313" key="8">
    <source>
        <dbReference type="EMBL" id="XCC62374.1"/>
    </source>
</evidence>
<sequence>MPSNGTSGQVGPKQSKKPHRVFRQESAQEPPSERLHQGADSSGYQARMESNTSALHTKKAGAVNRKAGTKNRPPKRAGLAKSTAAMAGARVKSMLHSRIGEAERENVGVEAAHRTGIAGERAANETSRLLKNRLRSHSSRSARIQGKSDTAQPGGNAAQGKRFLQKQRQKRRVQKKARQAAQAARTAQKTAVTTEKTANFVVRHPILTLILALLLLIAGLLLSGMGGAATLGSSLSGAAVASSYLATDAEIDRAELAYTEWETDLQLTLQNMENAYPGYDEYRYDVDDIGHNPYELMAFLTAVYGDFTYAEVENALRSIFEEQYTLTTNETVETRTETRTVQAGELIGQVRTTAYCNCAVCNGKWAGGPTASGAMPTAGHTIAVDAKNPIVPMGTHVIINGTRYTVEDTGNLNANNSDIDIYFNTHAQALAWGRQSHAMYLSEGNSNTLTITETREYRILEVTLTARSFTGGIYFRMDEEQRGRYNVLMATKGSRQYLHSPFGEKNWLPYVTAYYGCRVMDGAKDYHKGIDISMPQGTDILAGQDGTVTFAGETPGYGLAVVIEDGSLTSKYAGCSHLFVGEGQEVKTGDQVARTGPSLHLEILKDGQYLNPLFFAVTNDYGTGPAYGDPGTAMGDGSYAALIAEGEKHLGKPYVFGASGPNSFDCSGFVCYVLNHSGVKSMGRTNAQGLYNMCTPVPPSEAKPGDLIFFTGTYSTPNPVTHVAFYVGGDTMLHAGKPVQYSSFRTPYWQKHFYSFGRLN</sequence>
<name>A0AAU8A8K4_9FIRM</name>
<proteinExistence type="inferred from homology"/>
<dbReference type="NCBIfam" id="NF045974">
    <property type="entry name" value="conju_CD1108"/>
    <property type="match status" value="1"/>
</dbReference>
<evidence type="ECO:0000256" key="2">
    <source>
        <dbReference type="ARBA" id="ARBA00022670"/>
    </source>
</evidence>
<feature type="transmembrane region" description="Helical" evidence="6">
    <location>
        <begin position="206"/>
        <end position="226"/>
    </location>
</feature>
<evidence type="ECO:0000256" key="5">
    <source>
        <dbReference type="SAM" id="MobiDB-lite"/>
    </source>
</evidence>
<dbReference type="PANTHER" id="PTHR47053">
    <property type="entry name" value="MUREIN DD-ENDOPEPTIDASE MEPH-RELATED"/>
    <property type="match status" value="1"/>
</dbReference>
<dbReference type="GO" id="GO:0006508">
    <property type="term" value="P:proteolysis"/>
    <property type="evidence" value="ECO:0007669"/>
    <property type="project" value="UniProtKB-KW"/>
</dbReference>
<keyword evidence="3" id="KW-0378">Hydrolase</keyword>
<dbReference type="GO" id="GO:0008234">
    <property type="term" value="F:cysteine-type peptidase activity"/>
    <property type="evidence" value="ECO:0007669"/>
    <property type="project" value="UniProtKB-KW"/>
</dbReference>
<accession>A0AAU8A8K4</accession>
<protein>
    <submittedName>
        <fullName evidence="8">NlpC/P60 family protein</fullName>
    </submittedName>
</protein>
<evidence type="ECO:0000256" key="1">
    <source>
        <dbReference type="ARBA" id="ARBA00007074"/>
    </source>
</evidence>
<dbReference type="GO" id="GO:0019867">
    <property type="term" value="C:outer membrane"/>
    <property type="evidence" value="ECO:0007669"/>
    <property type="project" value="InterPro"/>
</dbReference>
<dbReference type="InterPro" id="IPR000064">
    <property type="entry name" value="NLP_P60_dom"/>
</dbReference>
<dbReference type="PANTHER" id="PTHR47053:SF1">
    <property type="entry name" value="MUREIN DD-ENDOPEPTIDASE MEPH-RELATED"/>
    <property type="match status" value="1"/>
</dbReference>
<dbReference type="SUPFAM" id="SSF51261">
    <property type="entry name" value="Duplicated hybrid motif"/>
    <property type="match status" value="1"/>
</dbReference>
<dbReference type="InterPro" id="IPR051202">
    <property type="entry name" value="Peptidase_C40"/>
</dbReference>
<dbReference type="CDD" id="cd14667">
    <property type="entry name" value="3D_containing_proteins"/>
    <property type="match status" value="1"/>
</dbReference>
<dbReference type="Gene3D" id="3.90.1720.10">
    <property type="entry name" value="endopeptidase domain like (from Nostoc punctiforme)"/>
    <property type="match status" value="1"/>
</dbReference>
<dbReference type="RefSeq" id="WP_079545304.1">
    <property type="nucleotide sequence ID" value="NZ_CP117826.1"/>
</dbReference>
<comment type="similarity">
    <text evidence="1">Belongs to the peptidase C40 family.</text>
</comment>
<dbReference type="Pfam" id="PF00877">
    <property type="entry name" value="NLPC_P60"/>
    <property type="match status" value="1"/>
</dbReference>
<dbReference type="EMBL" id="CP117826">
    <property type="protein sequence ID" value="XCC62374.1"/>
    <property type="molecule type" value="Genomic_DNA"/>
</dbReference>
<dbReference type="InterPro" id="IPR016047">
    <property type="entry name" value="M23ase_b-sheet_dom"/>
</dbReference>
<feature type="region of interest" description="Disordered" evidence="5">
    <location>
        <begin position="134"/>
        <end position="189"/>
    </location>
</feature>
<dbReference type="GO" id="GO:0004553">
    <property type="term" value="F:hydrolase activity, hydrolyzing O-glycosyl compounds"/>
    <property type="evidence" value="ECO:0007669"/>
    <property type="project" value="InterPro"/>
</dbReference>
<dbReference type="AlphaFoldDB" id="A0AAU8A8K4"/>
<keyword evidence="2" id="KW-0645">Protease</keyword>
<feature type="compositionally biased region" description="Polar residues" evidence="5">
    <location>
        <begin position="39"/>
        <end position="55"/>
    </location>
</feature>
<evidence type="ECO:0000256" key="3">
    <source>
        <dbReference type="ARBA" id="ARBA00022801"/>
    </source>
</evidence>
<evidence type="ECO:0000256" key="6">
    <source>
        <dbReference type="SAM" id="Phobius"/>
    </source>
</evidence>
<dbReference type="InterPro" id="IPR010611">
    <property type="entry name" value="3D_dom"/>
</dbReference>
<feature type="region of interest" description="Disordered" evidence="5">
    <location>
        <begin position="1"/>
        <end position="85"/>
    </location>
</feature>
<dbReference type="PROSITE" id="PS51935">
    <property type="entry name" value="NLPC_P60"/>
    <property type="match status" value="1"/>
</dbReference>
<dbReference type="InterPro" id="IPR059180">
    <property type="entry name" value="3D_YorM"/>
</dbReference>
<dbReference type="GO" id="GO:0009254">
    <property type="term" value="P:peptidoglycan turnover"/>
    <property type="evidence" value="ECO:0007669"/>
    <property type="project" value="InterPro"/>
</dbReference>
<dbReference type="Pfam" id="PF06725">
    <property type="entry name" value="3D"/>
    <property type="match status" value="1"/>
</dbReference>
<keyword evidence="4" id="KW-0788">Thiol protease</keyword>
<feature type="compositionally biased region" description="Polar residues" evidence="5">
    <location>
        <begin position="141"/>
        <end position="153"/>
    </location>
</feature>
<dbReference type="Gene3D" id="2.70.70.10">
    <property type="entry name" value="Glucose Permease (Domain IIA)"/>
    <property type="match status" value="1"/>
</dbReference>
<organism evidence="8">
    <name type="scientific">Christensenella massiliensis</name>
    <dbReference type="NCBI Taxonomy" id="1805714"/>
    <lineage>
        <taxon>Bacteria</taxon>
        <taxon>Bacillati</taxon>
        <taxon>Bacillota</taxon>
        <taxon>Clostridia</taxon>
        <taxon>Christensenellales</taxon>
        <taxon>Christensenellaceae</taxon>
        <taxon>Christensenella</taxon>
    </lineage>
</organism>
<dbReference type="Pfam" id="PF01551">
    <property type="entry name" value="Peptidase_M23"/>
    <property type="match status" value="1"/>
</dbReference>
<dbReference type="SUPFAM" id="SSF54001">
    <property type="entry name" value="Cysteine proteinases"/>
    <property type="match status" value="1"/>
</dbReference>
<feature type="compositionally biased region" description="Low complexity" evidence="5">
    <location>
        <begin position="179"/>
        <end position="189"/>
    </location>
</feature>
<reference evidence="8" key="1">
    <citation type="submission" date="2023-02" db="EMBL/GenBank/DDBJ databases">
        <title>Gut commensal Christensenella minuta modulates host metabolism via a new class of secondary bile acids.</title>
        <authorList>
            <person name="Liu C."/>
        </authorList>
    </citation>
    <scope>NUCLEOTIDE SEQUENCE</scope>
    <source>
        <strain evidence="8">CA70</strain>
    </source>
</reference>
<dbReference type="InterPro" id="IPR038765">
    <property type="entry name" value="Papain-like_cys_pep_sf"/>
</dbReference>
<feature type="compositionally biased region" description="Basic residues" evidence="5">
    <location>
        <begin position="163"/>
        <end position="178"/>
    </location>
</feature>
<gene>
    <name evidence="8" type="ORF">PUP29_00065</name>
</gene>
<dbReference type="InterPro" id="IPR011055">
    <property type="entry name" value="Dup_hybrid_motif"/>
</dbReference>
<evidence type="ECO:0000256" key="4">
    <source>
        <dbReference type="ARBA" id="ARBA00022807"/>
    </source>
</evidence>